<protein>
    <submittedName>
        <fullName evidence="2">Uncharacterized protein</fullName>
    </submittedName>
</protein>
<feature type="compositionally biased region" description="Low complexity" evidence="1">
    <location>
        <begin position="477"/>
        <end position="512"/>
    </location>
</feature>
<gene>
    <name evidence="2" type="ORF">HPB48_025956</name>
</gene>
<dbReference type="OMA" id="QCPEIPS"/>
<feature type="compositionally biased region" description="Pro residues" evidence="1">
    <location>
        <begin position="996"/>
        <end position="1012"/>
    </location>
</feature>
<name>A0A9J6H8E8_HAELO</name>
<feature type="compositionally biased region" description="Polar residues" evidence="1">
    <location>
        <begin position="146"/>
        <end position="155"/>
    </location>
</feature>
<feature type="region of interest" description="Disordered" evidence="1">
    <location>
        <begin position="132"/>
        <end position="160"/>
    </location>
</feature>
<organism evidence="2 3">
    <name type="scientific">Haemaphysalis longicornis</name>
    <name type="common">Bush tick</name>
    <dbReference type="NCBI Taxonomy" id="44386"/>
    <lineage>
        <taxon>Eukaryota</taxon>
        <taxon>Metazoa</taxon>
        <taxon>Ecdysozoa</taxon>
        <taxon>Arthropoda</taxon>
        <taxon>Chelicerata</taxon>
        <taxon>Arachnida</taxon>
        <taxon>Acari</taxon>
        <taxon>Parasitiformes</taxon>
        <taxon>Ixodida</taxon>
        <taxon>Ixodoidea</taxon>
        <taxon>Ixodidae</taxon>
        <taxon>Haemaphysalinae</taxon>
        <taxon>Haemaphysalis</taxon>
    </lineage>
</organism>
<evidence type="ECO:0000256" key="1">
    <source>
        <dbReference type="SAM" id="MobiDB-lite"/>
    </source>
</evidence>
<evidence type="ECO:0000313" key="3">
    <source>
        <dbReference type="Proteomes" id="UP000821853"/>
    </source>
</evidence>
<accession>A0A9J6H8E8</accession>
<feature type="region of interest" description="Disordered" evidence="1">
    <location>
        <begin position="719"/>
        <end position="784"/>
    </location>
</feature>
<proteinExistence type="predicted"/>
<feature type="compositionally biased region" description="Basic and acidic residues" evidence="1">
    <location>
        <begin position="431"/>
        <end position="454"/>
    </location>
</feature>
<dbReference type="Proteomes" id="UP000821853">
    <property type="component" value="Unassembled WGS sequence"/>
</dbReference>
<feature type="compositionally biased region" description="Polar residues" evidence="1">
    <location>
        <begin position="922"/>
        <end position="935"/>
    </location>
</feature>
<feature type="compositionally biased region" description="Gly residues" evidence="1">
    <location>
        <begin position="315"/>
        <end position="331"/>
    </location>
</feature>
<evidence type="ECO:0000313" key="2">
    <source>
        <dbReference type="EMBL" id="KAH9383979.1"/>
    </source>
</evidence>
<reference evidence="2 3" key="1">
    <citation type="journal article" date="2020" name="Cell">
        <title>Large-Scale Comparative Analyses of Tick Genomes Elucidate Their Genetic Diversity and Vector Capacities.</title>
        <authorList>
            <consortium name="Tick Genome and Microbiome Consortium (TIGMIC)"/>
            <person name="Jia N."/>
            <person name="Wang J."/>
            <person name="Shi W."/>
            <person name="Du L."/>
            <person name="Sun Y."/>
            <person name="Zhan W."/>
            <person name="Jiang J.F."/>
            <person name="Wang Q."/>
            <person name="Zhang B."/>
            <person name="Ji P."/>
            <person name="Bell-Sakyi L."/>
            <person name="Cui X.M."/>
            <person name="Yuan T.T."/>
            <person name="Jiang B.G."/>
            <person name="Yang W.F."/>
            <person name="Lam T.T."/>
            <person name="Chang Q.C."/>
            <person name="Ding S.J."/>
            <person name="Wang X.J."/>
            <person name="Zhu J.G."/>
            <person name="Ruan X.D."/>
            <person name="Zhao L."/>
            <person name="Wei J.T."/>
            <person name="Ye R.Z."/>
            <person name="Que T.C."/>
            <person name="Du C.H."/>
            <person name="Zhou Y.H."/>
            <person name="Cheng J.X."/>
            <person name="Dai P.F."/>
            <person name="Guo W.B."/>
            <person name="Han X.H."/>
            <person name="Huang E.J."/>
            <person name="Li L.F."/>
            <person name="Wei W."/>
            <person name="Gao Y.C."/>
            <person name="Liu J.Z."/>
            <person name="Shao H.Z."/>
            <person name="Wang X."/>
            <person name="Wang C.C."/>
            <person name="Yang T.C."/>
            <person name="Huo Q.B."/>
            <person name="Li W."/>
            <person name="Chen H.Y."/>
            <person name="Chen S.E."/>
            <person name="Zhou L.G."/>
            <person name="Ni X.B."/>
            <person name="Tian J.H."/>
            <person name="Sheng Y."/>
            <person name="Liu T."/>
            <person name="Pan Y.S."/>
            <person name="Xia L.Y."/>
            <person name="Li J."/>
            <person name="Zhao F."/>
            <person name="Cao W.C."/>
        </authorList>
    </citation>
    <scope>NUCLEOTIDE SEQUENCE [LARGE SCALE GENOMIC DNA]</scope>
    <source>
        <strain evidence="2">HaeL-2018</strain>
    </source>
</reference>
<feature type="compositionally biased region" description="Basic and acidic residues" evidence="1">
    <location>
        <begin position="756"/>
        <end position="765"/>
    </location>
</feature>
<feature type="compositionally biased region" description="Basic and acidic residues" evidence="1">
    <location>
        <begin position="901"/>
        <end position="911"/>
    </location>
</feature>
<feature type="compositionally biased region" description="Basic residues" evidence="1">
    <location>
        <begin position="891"/>
        <end position="900"/>
    </location>
</feature>
<dbReference type="OrthoDB" id="411372at2759"/>
<comment type="caution">
    <text evidence="2">The sequence shown here is derived from an EMBL/GenBank/DDBJ whole genome shotgun (WGS) entry which is preliminary data.</text>
</comment>
<dbReference type="EMBL" id="JABSTR010001356">
    <property type="protein sequence ID" value="KAH9383979.1"/>
    <property type="molecule type" value="Genomic_DNA"/>
</dbReference>
<feature type="compositionally biased region" description="Basic and acidic residues" evidence="1">
    <location>
        <begin position="950"/>
        <end position="959"/>
    </location>
</feature>
<feature type="compositionally biased region" description="Low complexity" evidence="1">
    <location>
        <begin position="365"/>
        <end position="382"/>
    </location>
</feature>
<feature type="region of interest" description="Disordered" evidence="1">
    <location>
        <begin position="76"/>
        <end position="95"/>
    </location>
</feature>
<feature type="compositionally biased region" description="Basic and acidic residues" evidence="1">
    <location>
        <begin position="839"/>
        <end position="848"/>
    </location>
</feature>
<keyword evidence="3" id="KW-1185">Reference proteome</keyword>
<feature type="compositionally biased region" description="Low complexity" evidence="1">
    <location>
        <begin position="985"/>
        <end position="995"/>
    </location>
</feature>
<dbReference type="VEuPathDB" id="VectorBase:HLOH_049053"/>
<dbReference type="AlphaFoldDB" id="A0A9J6H8E8"/>
<sequence>MICCPLAVGAPTAWTSPRSGGRAVWTTTGLVGRRARTLEGLRRCAKRPSLLGSPPRHVKEAAETWRMQFLSGGGGGAPAGACSAPRAPVEPAPAPRARGATATVMHGARARPCYCRGFRECIRPAVQQSQPRKLVMSTGTRGYDTHSPQCSSRCRSATPRPSMLRRLRQSNTLDVRSKREHKTRTTVLTPQLEIGRKSCLPPCSLCSRQDGHAAPPQVVIASMSKTVAAPYAHAFVFSKNSSFFCEALTKFAAASRPPAKFRDLADLGPSFYMETMSMSPVRGPLPPPGASPPQRGGPCLDEGFAAPLGGASAMGGGVPLPHGRPGGGFGSPAGISSPPLQDQGICGPGGIAPNPGMSPRGVFFDPSQDQPMSPPSQQQQPQCIPGLNLAGPLSPPHNQAAAPAAAQIPSTDASSDQPHRSPSHRSPPQPTHHDDQDGGSSDDSHSALLNEKKVLPPNLPRRQRELFMRIQQQQRTAETTAAAEAADAAPNSGASPAAAAVDQAEGPAAAKPEPAKIASLLVGNDESSSDDDEDYDPLTAVLKKLQQAVSAFFQTLVGKGLVVVVRFDKSLLNVVRLRSGFGELVRREQFQRKHFSFVRSTTYFCTKALGANATVIDHTLGMLVCTARTKRNKMDARSSRWTAEIHPRQVLQQAALPRWPTPSPAQPSPLAVPSMAGLDIARMLNNLRQVPSEPQTNFWKQLFSGVSAATAAVAATSAAETMPAPCPPPPAVSRDPRRARAEAQLAKQTEQPPTSRDPRLRDKPPPRAQMRGGAIPESKLKSDPRLAKYVGQKLPEPVAAAPAILATPPAESGIEAGRRAAFACRVGSAQAAPPLSTGETHEWPRHLEQAPQQQPPPTESKPLIAELPKLTPPPLPAEVVPKSRSKESRCPRRQRRHRDSARRSPSRETVRNSRRPAAASPNPRTSQAEANSQARSEAAGAGGQPGKPRGNADGRKNRMDYASPLSTYESEGDRPSGYSSYQRRPAATAAVLPADAMPPPPPPPPKPAPQPLLPAAAAPSLISDDLLFQADQAMKSLKDVFKTKDPTASPFC</sequence>
<feature type="region of interest" description="Disordered" evidence="1">
    <location>
        <begin position="831"/>
        <end position="1014"/>
    </location>
</feature>
<feature type="region of interest" description="Disordered" evidence="1">
    <location>
        <begin position="315"/>
        <end position="512"/>
    </location>
</feature>